<reference evidence="3 4" key="1">
    <citation type="submission" date="2024-03" db="EMBL/GenBank/DDBJ databases">
        <title>Novel species of the genus Variovorax.</title>
        <authorList>
            <person name="Liu Q."/>
            <person name="Xin Y.-H."/>
        </authorList>
    </citation>
    <scope>NUCLEOTIDE SEQUENCE [LARGE SCALE GENOMIC DNA]</scope>
    <source>
        <strain evidence="3 4">KACC 18901</strain>
    </source>
</reference>
<keyword evidence="4" id="KW-1185">Reference proteome</keyword>
<evidence type="ECO:0000313" key="3">
    <source>
        <dbReference type="EMBL" id="MEJ8856868.1"/>
    </source>
</evidence>
<keyword evidence="2" id="KW-0812">Transmembrane</keyword>
<dbReference type="RefSeq" id="WP_340336939.1">
    <property type="nucleotide sequence ID" value="NZ_JBBKZS010000008.1"/>
</dbReference>
<accession>A0ABU8XCW2</accession>
<name>A0ABU8XCW2_9BURK</name>
<feature type="transmembrane region" description="Helical" evidence="2">
    <location>
        <begin position="12"/>
        <end position="34"/>
    </location>
</feature>
<proteinExistence type="predicted"/>
<dbReference type="Pfam" id="PF05751">
    <property type="entry name" value="FixH"/>
    <property type="match status" value="1"/>
</dbReference>
<sequence>MPASNPQTSLPWWRFPLMWLVVGLPATVVVAGLYTAWIAMHGTDSVVEEDYYRKGIEINRTLADKSLLPAQKGRNHAMTPAEDVPAHGSAKQ</sequence>
<dbReference type="InterPro" id="IPR008620">
    <property type="entry name" value="FixH"/>
</dbReference>
<protein>
    <submittedName>
        <fullName evidence="3">FixH family protein</fullName>
    </submittedName>
</protein>
<keyword evidence="2" id="KW-1133">Transmembrane helix</keyword>
<evidence type="ECO:0000256" key="2">
    <source>
        <dbReference type="SAM" id="Phobius"/>
    </source>
</evidence>
<feature type="region of interest" description="Disordered" evidence="1">
    <location>
        <begin position="67"/>
        <end position="92"/>
    </location>
</feature>
<dbReference type="EMBL" id="JBBKZS010000008">
    <property type="protein sequence ID" value="MEJ8856868.1"/>
    <property type="molecule type" value="Genomic_DNA"/>
</dbReference>
<keyword evidence="2" id="KW-0472">Membrane</keyword>
<organism evidence="3 4">
    <name type="scientific">Variovorax robiniae</name>
    <dbReference type="NCBI Taxonomy" id="1836199"/>
    <lineage>
        <taxon>Bacteria</taxon>
        <taxon>Pseudomonadati</taxon>
        <taxon>Pseudomonadota</taxon>
        <taxon>Betaproteobacteria</taxon>
        <taxon>Burkholderiales</taxon>
        <taxon>Comamonadaceae</taxon>
        <taxon>Variovorax</taxon>
    </lineage>
</organism>
<evidence type="ECO:0000256" key="1">
    <source>
        <dbReference type="SAM" id="MobiDB-lite"/>
    </source>
</evidence>
<evidence type="ECO:0000313" key="4">
    <source>
        <dbReference type="Proteomes" id="UP001367030"/>
    </source>
</evidence>
<comment type="caution">
    <text evidence="3">The sequence shown here is derived from an EMBL/GenBank/DDBJ whole genome shotgun (WGS) entry which is preliminary data.</text>
</comment>
<gene>
    <name evidence="3" type="ORF">WKW79_19995</name>
</gene>
<dbReference type="Proteomes" id="UP001367030">
    <property type="component" value="Unassembled WGS sequence"/>
</dbReference>